<sequence length="105" mass="11786">FVRFPLLAYALAELEQRNGTALAVASSKGYDFPGDSKCDAPTRAYEFALTKYITACNDMDGRYNISSVEEYQAYIGRLQGVSKYLGPPWARAITLYCRKLRFSPP</sequence>
<organism evidence="1">
    <name type="scientific">Tanacetum cinerariifolium</name>
    <name type="common">Dalmatian daisy</name>
    <name type="synonym">Chrysanthemum cinerariifolium</name>
    <dbReference type="NCBI Taxonomy" id="118510"/>
    <lineage>
        <taxon>Eukaryota</taxon>
        <taxon>Viridiplantae</taxon>
        <taxon>Streptophyta</taxon>
        <taxon>Embryophyta</taxon>
        <taxon>Tracheophyta</taxon>
        <taxon>Spermatophyta</taxon>
        <taxon>Magnoliopsida</taxon>
        <taxon>eudicotyledons</taxon>
        <taxon>Gunneridae</taxon>
        <taxon>Pentapetalae</taxon>
        <taxon>asterids</taxon>
        <taxon>campanulids</taxon>
        <taxon>Asterales</taxon>
        <taxon>Asteraceae</taxon>
        <taxon>Asteroideae</taxon>
        <taxon>Anthemideae</taxon>
        <taxon>Anthemidinae</taxon>
        <taxon>Tanacetum</taxon>
    </lineage>
</organism>
<comment type="caution">
    <text evidence="1">The sequence shown here is derived from an EMBL/GenBank/DDBJ whole genome shotgun (WGS) entry which is preliminary data.</text>
</comment>
<reference evidence="1" key="1">
    <citation type="journal article" date="2019" name="Sci. Rep.">
        <title>Draft genome of Tanacetum cinerariifolium, the natural source of mosquito coil.</title>
        <authorList>
            <person name="Yamashiro T."/>
            <person name="Shiraishi A."/>
            <person name="Satake H."/>
            <person name="Nakayama K."/>
        </authorList>
    </citation>
    <scope>NUCLEOTIDE SEQUENCE</scope>
</reference>
<feature type="non-terminal residue" evidence="1">
    <location>
        <position position="1"/>
    </location>
</feature>
<name>A0A699X4H6_TANCI</name>
<accession>A0A699X4H6</accession>
<dbReference type="EMBL" id="BKCJ011786553">
    <property type="protein sequence ID" value="GFD52806.1"/>
    <property type="molecule type" value="Genomic_DNA"/>
</dbReference>
<evidence type="ECO:0000313" key="1">
    <source>
        <dbReference type="EMBL" id="GFD52806.1"/>
    </source>
</evidence>
<gene>
    <name evidence="1" type="ORF">Tci_924775</name>
</gene>
<protein>
    <submittedName>
        <fullName evidence="1">Uncharacterized protein</fullName>
    </submittedName>
</protein>
<proteinExistence type="predicted"/>
<dbReference type="AlphaFoldDB" id="A0A699X4H6"/>
<feature type="non-terminal residue" evidence="1">
    <location>
        <position position="105"/>
    </location>
</feature>